<proteinExistence type="predicted"/>
<dbReference type="Proteomes" id="UP000828048">
    <property type="component" value="Chromosome 1"/>
</dbReference>
<protein>
    <submittedName>
        <fullName evidence="1">Uncharacterized protein</fullName>
    </submittedName>
</protein>
<comment type="caution">
    <text evidence="1">The sequence shown here is derived from an EMBL/GenBank/DDBJ whole genome shotgun (WGS) entry which is preliminary data.</text>
</comment>
<organism evidence="1 2">
    <name type="scientific">Vaccinium darrowii</name>
    <dbReference type="NCBI Taxonomy" id="229202"/>
    <lineage>
        <taxon>Eukaryota</taxon>
        <taxon>Viridiplantae</taxon>
        <taxon>Streptophyta</taxon>
        <taxon>Embryophyta</taxon>
        <taxon>Tracheophyta</taxon>
        <taxon>Spermatophyta</taxon>
        <taxon>Magnoliopsida</taxon>
        <taxon>eudicotyledons</taxon>
        <taxon>Gunneridae</taxon>
        <taxon>Pentapetalae</taxon>
        <taxon>asterids</taxon>
        <taxon>Ericales</taxon>
        <taxon>Ericaceae</taxon>
        <taxon>Vaccinioideae</taxon>
        <taxon>Vaccinieae</taxon>
        <taxon>Vaccinium</taxon>
    </lineage>
</organism>
<keyword evidence="2" id="KW-1185">Reference proteome</keyword>
<accession>A0ACB7XST4</accession>
<sequence length="82" mass="9099">MLAIAIQPLSTHPQIYLQILHKPSTASQFFVTREVSLRLHTQALMLAALAGAAVVKCFDHMTGAKEERDAKFLDLDGKLHKD</sequence>
<evidence type="ECO:0000313" key="1">
    <source>
        <dbReference type="EMBL" id="KAH7843600.1"/>
    </source>
</evidence>
<reference evidence="1 2" key="1">
    <citation type="journal article" date="2021" name="Hortic Res">
        <title>High-quality reference genome and annotation aids understanding of berry development for evergreen blueberry (Vaccinium darrowii).</title>
        <authorList>
            <person name="Yu J."/>
            <person name="Hulse-Kemp A.M."/>
            <person name="Babiker E."/>
            <person name="Staton M."/>
        </authorList>
    </citation>
    <scope>NUCLEOTIDE SEQUENCE [LARGE SCALE GENOMIC DNA]</scope>
    <source>
        <strain evidence="2">cv. NJ 8807/NJ 8810</strain>
        <tissue evidence="1">Young leaf</tissue>
    </source>
</reference>
<name>A0ACB7XST4_9ERIC</name>
<gene>
    <name evidence="1" type="ORF">Vadar_018641</name>
</gene>
<evidence type="ECO:0000313" key="2">
    <source>
        <dbReference type="Proteomes" id="UP000828048"/>
    </source>
</evidence>
<dbReference type="EMBL" id="CM037151">
    <property type="protein sequence ID" value="KAH7843600.1"/>
    <property type="molecule type" value="Genomic_DNA"/>
</dbReference>